<organism evidence="1 2">
    <name type="scientific">Diatrype stigma</name>
    <dbReference type="NCBI Taxonomy" id="117547"/>
    <lineage>
        <taxon>Eukaryota</taxon>
        <taxon>Fungi</taxon>
        <taxon>Dikarya</taxon>
        <taxon>Ascomycota</taxon>
        <taxon>Pezizomycotina</taxon>
        <taxon>Sordariomycetes</taxon>
        <taxon>Xylariomycetidae</taxon>
        <taxon>Xylariales</taxon>
        <taxon>Diatrypaceae</taxon>
        <taxon>Diatrype</taxon>
    </lineage>
</organism>
<keyword evidence="2" id="KW-1185">Reference proteome</keyword>
<proteinExistence type="predicted"/>
<dbReference type="AlphaFoldDB" id="A0AAN9U4M4"/>
<dbReference type="EMBL" id="JAKJXP020000185">
    <property type="protein sequence ID" value="KAK7739250.1"/>
    <property type="molecule type" value="Genomic_DNA"/>
</dbReference>
<gene>
    <name evidence="1" type="ORF">SLS62_011276</name>
</gene>
<sequence length="484" mass="53872">MFKFWNAQSGRPARVPTDTVVPVRFFDDTIIFRTFTVYNMFVYDDVLDVEKLHSAMTRLEQGELEHHIPAAFTPERPAVTFTSEDHSSVPISAHPVASGVPRPPTDGHPAIVCDPTDFEPLIYGEGVPRTGDDYLYKDTPQLGLRIVSFQDATVVIVHWIHLAFDAMGHSAILKAWQLMVEGREDEIPEPLPADNDALREYGTAPTEPHLLADRRMKLSGLVSWVARNLWSFAVTPKECRMLCVPGAFLARMRAQALSELRAAAADETAGEKEKEKEEPFLSEGDVLLAWLSRLGISHYPVDSEAPVNIQQAMEVRPKMPDRLPPGRPFLGNAVAFVVALLPAKDILTKPLSYVAAAIRRAIVEQGTRPQIEAYGSLVRLDPTNRAPPFFGESGMHLYLFTNWQKAGLFETDLGAAIVEKKDDGRMGTKRALTPSYIQTVQGPYDFPDGIFVVGKDAQENYWVSAYRLKGLWGVMDKVMAAERA</sequence>
<reference evidence="1 2" key="1">
    <citation type="submission" date="2024-02" db="EMBL/GenBank/DDBJ databases">
        <title>De novo assembly and annotation of 12 fungi associated with fruit tree decline syndrome in Ontario, Canada.</title>
        <authorList>
            <person name="Sulman M."/>
            <person name="Ellouze W."/>
            <person name="Ilyukhin E."/>
        </authorList>
    </citation>
    <scope>NUCLEOTIDE SEQUENCE [LARGE SCALE GENOMIC DNA]</scope>
    <source>
        <strain evidence="1 2">M11/M66-122</strain>
    </source>
</reference>
<evidence type="ECO:0000313" key="1">
    <source>
        <dbReference type="EMBL" id="KAK7739250.1"/>
    </source>
</evidence>
<protein>
    <submittedName>
        <fullName evidence="1">Uncharacterized protein</fullName>
    </submittedName>
</protein>
<dbReference type="Pfam" id="PF02458">
    <property type="entry name" value="Transferase"/>
    <property type="match status" value="1"/>
</dbReference>
<name>A0AAN9U4M4_9PEZI</name>
<dbReference type="Proteomes" id="UP001320420">
    <property type="component" value="Unassembled WGS sequence"/>
</dbReference>
<dbReference type="Gene3D" id="3.30.559.10">
    <property type="entry name" value="Chloramphenicol acetyltransferase-like domain"/>
    <property type="match status" value="1"/>
</dbReference>
<accession>A0AAN9U4M4</accession>
<evidence type="ECO:0000313" key="2">
    <source>
        <dbReference type="Proteomes" id="UP001320420"/>
    </source>
</evidence>
<dbReference type="InterPro" id="IPR023213">
    <property type="entry name" value="CAT-like_dom_sf"/>
</dbReference>
<comment type="caution">
    <text evidence="1">The sequence shown here is derived from an EMBL/GenBank/DDBJ whole genome shotgun (WGS) entry which is preliminary data.</text>
</comment>